<dbReference type="PANTHER" id="PTHR30087">
    <property type="entry name" value="INNER MEMBRANE PROTEIN"/>
    <property type="match status" value="1"/>
</dbReference>
<name>A0A1Y2K4W6_9PROT</name>
<dbReference type="InterPro" id="IPR007553">
    <property type="entry name" value="2-thiour_desulf"/>
</dbReference>
<dbReference type="STRING" id="1434232.MAIT1_04317"/>
<dbReference type="AlphaFoldDB" id="A0A1Y2K4W6"/>
<comment type="caution">
    <text evidence="2">The sequence shown here is derived from an EMBL/GenBank/DDBJ whole genome shotgun (WGS) entry which is preliminary data.</text>
</comment>
<evidence type="ECO:0000313" key="3">
    <source>
        <dbReference type="Proteomes" id="UP000194003"/>
    </source>
</evidence>
<dbReference type="PANTHER" id="PTHR30087:SF0">
    <property type="entry name" value="INNER MEMBRANE PROTEIN"/>
    <property type="match status" value="1"/>
</dbReference>
<sequence>MQIPLTQSDVTDHMRVWCDTKLDALQQQAPLCGFVLKSKSPSCGMERVKVYNDKNAPIAEGRGLFAHALMQRFPTLPVEEEGRLHDLRIRENFVERLFVEQRWRELIDQCPTSNGLEQFHRRHKLLFMARHADGLKLLGQIVAQGEQGDFSARLNAYHTGIHKLMATPARISRHVNALHHAMGYFKNQLTACDKQELLQSIEDYRAQNLPLIVPITLIRSYARRFECDYLLDQIYLNPHPKELKLRNHA</sequence>
<evidence type="ECO:0000313" key="2">
    <source>
        <dbReference type="EMBL" id="OSM04407.1"/>
    </source>
</evidence>
<dbReference type="InterPro" id="IPR013560">
    <property type="entry name" value="DUF1722"/>
</dbReference>
<organism evidence="2 3">
    <name type="scientific">Magnetofaba australis IT-1</name>
    <dbReference type="NCBI Taxonomy" id="1434232"/>
    <lineage>
        <taxon>Bacteria</taxon>
        <taxon>Pseudomonadati</taxon>
        <taxon>Pseudomonadota</taxon>
        <taxon>Magnetococcia</taxon>
        <taxon>Magnetococcales</taxon>
        <taxon>Magnetococcaceae</taxon>
        <taxon>Magnetofaba</taxon>
    </lineage>
</organism>
<evidence type="ECO:0000259" key="1">
    <source>
        <dbReference type="Pfam" id="PF08349"/>
    </source>
</evidence>
<protein>
    <recommendedName>
        <fullName evidence="1">DUF1722 domain-containing protein</fullName>
    </recommendedName>
</protein>
<proteinExistence type="predicted"/>
<dbReference type="Proteomes" id="UP000194003">
    <property type="component" value="Unassembled WGS sequence"/>
</dbReference>
<keyword evidence="3" id="KW-1185">Reference proteome</keyword>
<dbReference type="Pfam" id="PF08349">
    <property type="entry name" value="DUF1722"/>
    <property type="match status" value="1"/>
</dbReference>
<feature type="domain" description="DUF1722" evidence="1">
    <location>
        <begin position="124"/>
        <end position="240"/>
    </location>
</feature>
<gene>
    <name evidence="2" type="ORF">MAIT1_04317</name>
</gene>
<dbReference type="Pfam" id="PF04463">
    <property type="entry name" value="2-thiour_desulf"/>
    <property type="match status" value="1"/>
</dbReference>
<accession>A0A1Y2K4W6</accession>
<dbReference type="EMBL" id="LVJN01000019">
    <property type="protein sequence ID" value="OSM04407.1"/>
    <property type="molecule type" value="Genomic_DNA"/>
</dbReference>
<reference evidence="2 3" key="1">
    <citation type="journal article" date="2016" name="BMC Genomics">
        <title>Combined genomic and structural analyses of a cultured magnetotactic bacterium reveals its niche adaptation to a dynamic environment.</title>
        <authorList>
            <person name="Araujo A.C."/>
            <person name="Morillo V."/>
            <person name="Cypriano J."/>
            <person name="Teixeira L.C."/>
            <person name="Leao P."/>
            <person name="Lyra S."/>
            <person name="Almeida L.G."/>
            <person name="Bazylinski D.A."/>
            <person name="Vasconcellos A.T."/>
            <person name="Abreu F."/>
            <person name="Lins U."/>
        </authorList>
    </citation>
    <scope>NUCLEOTIDE SEQUENCE [LARGE SCALE GENOMIC DNA]</scope>
    <source>
        <strain evidence="2 3">IT-1</strain>
    </source>
</reference>